<evidence type="ECO:0000256" key="1">
    <source>
        <dbReference type="PROSITE-ProRule" id="PRU00023"/>
    </source>
</evidence>
<dbReference type="PROSITE" id="PS50297">
    <property type="entry name" value="ANK_REP_REGION"/>
    <property type="match status" value="1"/>
</dbReference>
<dbReference type="InterPro" id="IPR052801">
    <property type="entry name" value="Ankyrin-EF-hand"/>
</dbReference>
<feature type="repeat" description="ANK" evidence="1">
    <location>
        <begin position="226"/>
        <end position="258"/>
    </location>
</feature>
<dbReference type="AlphaFoldDB" id="A0A078B5R3"/>
<dbReference type="SUPFAM" id="SSF48403">
    <property type="entry name" value="Ankyrin repeat"/>
    <property type="match status" value="1"/>
</dbReference>
<dbReference type="PANTHER" id="PTHR24127:SF1">
    <property type="entry name" value="ANKYRIN REPEAT AND EF-HAND DOMAIN-CONTAINING PROTEIN 1"/>
    <property type="match status" value="1"/>
</dbReference>
<keyword evidence="1" id="KW-0040">ANK repeat</keyword>
<name>A0A078B5R3_STYLE</name>
<dbReference type="PANTHER" id="PTHR24127">
    <property type="entry name" value="ANKYRIN REPEAT AND EF-HAND DOMAIN-CONTAINING PROTEIN 1"/>
    <property type="match status" value="1"/>
</dbReference>
<dbReference type="Gene3D" id="2.30.30.140">
    <property type="match status" value="1"/>
</dbReference>
<proteinExistence type="predicted"/>
<feature type="repeat" description="ANK" evidence="1">
    <location>
        <begin position="193"/>
        <end position="225"/>
    </location>
</feature>
<gene>
    <name evidence="2" type="primary">Contig17684.g18797</name>
    <name evidence="2" type="ORF">STYLEM_17770</name>
</gene>
<dbReference type="EMBL" id="CCKQ01016773">
    <property type="protein sequence ID" value="CDW88647.1"/>
    <property type="molecule type" value="Genomic_DNA"/>
</dbReference>
<dbReference type="Proteomes" id="UP000039865">
    <property type="component" value="Unassembled WGS sequence"/>
</dbReference>
<dbReference type="PROSITE" id="PS50088">
    <property type="entry name" value="ANK_REPEAT"/>
    <property type="match status" value="2"/>
</dbReference>
<dbReference type="GO" id="GO:0016787">
    <property type="term" value="F:hydrolase activity"/>
    <property type="evidence" value="ECO:0007669"/>
    <property type="project" value="UniProtKB-KW"/>
</dbReference>
<evidence type="ECO:0000313" key="3">
    <source>
        <dbReference type="Proteomes" id="UP000039865"/>
    </source>
</evidence>
<accession>A0A078B5R3</accession>
<sequence>MIDVSLEIPKSQGDFEWVQAQILSVGNDEILELNFIYDKWQQQKRFSMWSVKIEQFGIHTKDLYEQRDKVQIMMQFDINDIMIWYRSIILGIQERQEYNSGIIIKMAFIGYRVYCEQGNKDDEMGSFVGWSSKFDEWIPLNSLRIRPLLTQTLKQRLQYEKETFILPNSALQSLENVKYIVQSGIDIDETTGLNESTLFIACQLGRYDIVEYLISLKADINKRTYYYISPLIAAIQGEHFDIVRLLVENGADVNLNNNNIYASQKIKQLQKMLQLLIYDIQEFKRIKDILNHLDGKYLPDKIEASYNKINKNIFRKVITEYI</sequence>
<keyword evidence="2" id="KW-0378">Hydrolase</keyword>
<dbReference type="OrthoDB" id="161570at2759"/>
<dbReference type="Pfam" id="PF12796">
    <property type="entry name" value="Ank_2"/>
    <property type="match status" value="1"/>
</dbReference>
<evidence type="ECO:0000313" key="2">
    <source>
        <dbReference type="EMBL" id="CDW88647.1"/>
    </source>
</evidence>
<dbReference type="Gene3D" id="1.25.40.20">
    <property type="entry name" value="Ankyrin repeat-containing domain"/>
    <property type="match status" value="1"/>
</dbReference>
<reference evidence="2 3" key="1">
    <citation type="submission" date="2014-06" db="EMBL/GenBank/DDBJ databases">
        <authorList>
            <person name="Swart Estienne"/>
        </authorList>
    </citation>
    <scope>NUCLEOTIDE SEQUENCE [LARGE SCALE GENOMIC DNA]</scope>
    <source>
        <strain evidence="2 3">130c</strain>
    </source>
</reference>
<keyword evidence="3" id="KW-1185">Reference proteome</keyword>
<dbReference type="InterPro" id="IPR002110">
    <property type="entry name" value="Ankyrin_rpt"/>
</dbReference>
<protein>
    <submittedName>
        <fullName evidence="2">Ubiquitin carboxyl-terminal hydrolase family protein</fullName>
    </submittedName>
</protein>
<dbReference type="InterPro" id="IPR036770">
    <property type="entry name" value="Ankyrin_rpt-contain_sf"/>
</dbReference>
<organism evidence="2 3">
    <name type="scientific">Stylonychia lemnae</name>
    <name type="common">Ciliate</name>
    <dbReference type="NCBI Taxonomy" id="5949"/>
    <lineage>
        <taxon>Eukaryota</taxon>
        <taxon>Sar</taxon>
        <taxon>Alveolata</taxon>
        <taxon>Ciliophora</taxon>
        <taxon>Intramacronucleata</taxon>
        <taxon>Spirotrichea</taxon>
        <taxon>Stichotrichia</taxon>
        <taxon>Sporadotrichida</taxon>
        <taxon>Oxytrichidae</taxon>
        <taxon>Stylonychinae</taxon>
        <taxon>Stylonychia</taxon>
    </lineage>
</organism>
<dbReference type="SMART" id="SM00248">
    <property type="entry name" value="ANK"/>
    <property type="match status" value="2"/>
</dbReference>
<dbReference type="InParanoid" id="A0A078B5R3"/>